<keyword evidence="4" id="KW-0235">DNA replication</keyword>
<proteinExistence type="inferred from homology"/>
<evidence type="ECO:0000256" key="17">
    <source>
        <dbReference type="ARBA" id="ARBA00034808"/>
    </source>
</evidence>
<evidence type="ECO:0000256" key="18">
    <source>
        <dbReference type="ARBA" id="ARBA00044542"/>
    </source>
</evidence>
<dbReference type="Gene3D" id="1.10.10.10">
    <property type="entry name" value="Winged helix-like DNA-binding domain superfamily/Winged helix DNA-binding domain"/>
    <property type="match status" value="1"/>
</dbReference>
<dbReference type="PROSITE" id="PS51192">
    <property type="entry name" value="HELICASE_ATP_BIND_1"/>
    <property type="match status" value="1"/>
</dbReference>
<evidence type="ECO:0000256" key="9">
    <source>
        <dbReference type="ARBA" id="ARBA00022806"/>
    </source>
</evidence>
<comment type="cofactor">
    <cofactor evidence="1">
        <name>Zn(2+)</name>
        <dbReference type="ChEBI" id="CHEBI:29105"/>
    </cofactor>
</comment>
<dbReference type="Gene3D" id="3.40.50.300">
    <property type="entry name" value="P-loop containing nucleotide triphosphate hydrolases"/>
    <property type="match status" value="2"/>
</dbReference>
<keyword evidence="7" id="KW-0227">DNA damage</keyword>
<dbReference type="AlphaFoldDB" id="A0A7R8WJD9"/>
<keyword evidence="15" id="KW-0539">Nucleus</keyword>
<dbReference type="InterPro" id="IPR002121">
    <property type="entry name" value="HRDC_dom"/>
</dbReference>
<evidence type="ECO:0000256" key="20">
    <source>
        <dbReference type="ARBA" id="ARBA00073450"/>
    </source>
</evidence>
<protein>
    <recommendedName>
        <fullName evidence="20">RecQ-like DNA helicase BLM</fullName>
        <ecNumber evidence="17">5.6.2.4</ecNumber>
    </recommendedName>
    <alternativeName>
        <fullName evidence="21">Bloom syndrome protein homolog</fullName>
    </alternativeName>
    <alternativeName>
        <fullName evidence="18">DNA 3'-5' helicase BLM</fullName>
    </alternativeName>
    <alternativeName>
        <fullName evidence="22">RecQ helicase homolog</fullName>
    </alternativeName>
</protein>
<feature type="compositionally biased region" description="Low complexity" evidence="23">
    <location>
        <begin position="276"/>
        <end position="300"/>
    </location>
</feature>
<dbReference type="FunFam" id="1.10.10.10:FF:000495">
    <property type="entry name" value="RecQ family helicase MusN"/>
    <property type="match status" value="1"/>
</dbReference>
<feature type="compositionally biased region" description="Low complexity" evidence="23">
    <location>
        <begin position="175"/>
        <end position="186"/>
    </location>
</feature>
<dbReference type="InterPro" id="IPR044876">
    <property type="entry name" value="HRDC_dom_sf"/>
</dbReference>
<evidence type="ECO:0000256" key="16">
    <source>
        <dbReference type="ARBA" id="ARBA00034617"/>
    </source>
</evidence>
<evidence type="ECO:0000313" key="24">
    <source>
        <dbReference type="EMBL" id="CAD7232039.1"/>
    </source>
</evidence>
<organism evidence="24">
    <name type="scientific">Cyprideis torosa</name>
    <dbReference type="NCBI Taxonomy" id="163714"/>
    <lineage>
        <taxon>Eukaryota</taxon>
        <taxon>Metazoa</taxon>
        <taxon>Ecdysozoa</taxon>
        <taxon>Arthropoda</taxon>
        <taxon>Crustacea</taxon>
        <taxon>Oligostraca</taxon>
        <taxon>Ostracoda</taxon>
        <taxon>Podocopa</taxon>
        <taxon>Podocopida</taxon>
        <taxon>Cytherocopina</taxon>
        <taxon>Cytheroidea</taxon>
        <taxon>Cytherideidae</taxon>
        <taxon>Cyprideis</taxon>
    </lineage>
</organism>
<dbReference type="Gene3D" id="1.10.150.80">
    <property type="entry name" value="HRDC domain"/>
    <property type="match status" value="1"/>
</dbReference>
<evidence type="ECO:0000256" key="10">
    <source>
        <dbReference type="ARBA" id="ARBA00022833"/>
    </source>
</evidence>
<dbReference type="FunFam" id="3.40.50.300:FF:000537">
    <property type="entry name" value="Bloom syndrome RecQ-like helicase"/>
    <property type="match status" value="1"/>
</dbReference>
<keyword evidence="5" id="KW-0479">Metal-binding</keyword>
<dbReference type="EC" id="5.6.2.4" evidence="17"/>
<dbReference type="GO" id="GO:0005694">
    <property type="term" value="C:chromosome"/>
    <property type="evidence" value="ECO:0007669"/>
    <property type="project" value="TreeGrafter"/>
</dbReference>
<evidence type="ECO:0000256" key="2">
    <source>
        <dbReference type="ARBA" id="ARBA00004123"/>
    </source>
</evidence>
<dbReference type="CDD" id="cd18794">
    <property type="entry name" value="SF2_C_RecQ"/>
    <property type="match status" value="1"/>
</dbReference>
<dbReference type="InterPro" id="IPR036388">
    <property type="entry name" value="WH-like_DNA-bd_sf"/>
</dbReference>
<dbReference type="OrthoDB" id="10261556at2759"/>
<dbReference type="InterPro" id="IPR004589">
    <property type="entry name" value="DNA_helicase_ATP-dep_RecQ"/>
</dbReference>
<evidence type="ECO:0000256" key="13">
    <source>
        <dbReference type="ARBA" id="ARBA00023204"/>
    </source>
</evidence>
<dbReference type="InterPro" id="IPR027417">
    <property type="entry name" value="P-loop_NTPase"/>
</dbReference>
<evidence type="ECO:0000256" key="14">
    <source>
        <dbReference type="ARBA" id="ARBA00023235"/>
    </source>
</evidence>
<evidence type="ECO:0000256" key="15">
    <source>
        <dbReference type="ARBA" id="ARBA00023242"/>
    </source>
</evidence>
<keyword evidence="13" id="KW-0234">DNA repair</keyword>
<keyword evidence="9" id="KW-0347">Helicase</keyword>
<keyword evidence="6" id="KW-0547">Nucleotide-binding</keyword>
<dbReference type="GO" id="GO:0005524">
    <property type="term" value="F:ATP binding"/>
    <property type="evidence" value="ECO:0007669"/>
    <property type="project" value="UniProtKB-KW"/>
</dbReference>
<comment type="catalytic activity">
    <reaction evidence="19">
        <text>ATP + H2O = ADP + phosphate + H(+)</text>
        <dbReference type="Rhea" id="RHEA:13065"/>
        <dbReference type="ChEBI" id="CHEBI:15377"/>
        <dbReference type="ChEBI" id="CHEBI:15378"/>
        <dbReference type="ChEBI" id="CHEBI:30616"/>
        <dbReference type="ChEBI" id="CHEBI:43474"/>
        <dbReference type="ChEBI" id="CHEBI:456216"/>
    </reaction>
</comment>
<dbReference type="Pfam" id="PF00270">
    <property type="entry name" value="DEAD"/>
    <property type="match status" value="1"/>
</dbReference>
<dbReference type="GO" id="GO:0043138">
    <property type="term" value="F:3'-5' DNA helicase activity"/>
    <property type="evidence" value="ECO:0007669"/>
    <property type="project" value="UniProtKB-EC"/>
</dbReference>
<feature type="compositionally biased region" description="Low complexity" evidence="23">
    <location>
        <begin position="404"/>
        <end position="415"/>
    </location>
</feature>
<comment type="catalytic activity">
    <reaction evidence="16">
        <text>Couples ATP hydrolysis with the unwinding of duplex DNA by translocating in the 3'-5' direction.</text>
        <dbReference type="EC" id="5.6.2.4"/>
    </reaction>
</comment>
<dbReference type="SUPFAM" id="SSF47819">
    <property type="entry name" value="HRDC-like"/>
    <property type="match status" value="1"/>
</dbReference>
<dbReference type="GO" id="GO:0016787">
    <property type="term" value="F:hydrolase activity"/>
    <property type="evidence" value="ECO:0007669"/>
    <property type="project" value="UniProtKB-KW"/>
</dbReference>
<dbReference type="InterPro" id="IPR001650">
    <property type="entry name" value="Helicase_C-like"/>
</dbReference>
<dbReference type="NCBIfam" id="TIGR00614">
    <property type="entry name" value="recQ_fam"/>
    <property type="match status" value="1"/>
</dbReference>
<comment type="subcellular location">
    <subcellularLocation>
        <location evidence="2">Nucleus</location>
    </subcellularLocation>
</comment>
<dbReference type="GO" id="GO:0009378">
    <property type="term" value="F:four-way junction helicase activity"/>
    <property type="evidence" value="ECO:0007669"/>
    <property type="project" value="TreeGrafter"/>
</dbReference>
<dbReference type="SUPFAM" id="SSF52540">
    <property type="entry name" value="P-loop containing nucleoside triphosphate hydrolases"/>
    <property type="match status" value="2"/>
</dbReference>
<keyword evidence="10" id="KW-0862">Zinc</keyword>
<keyword evidence="14" id="KW-0413">Isomerase</keyword>
<dbReference type="PROSITE" id="PS51194">
    <property type="entry name" value="HELICASE_CTER"/>
    <property type="match status" value="1"/>
</dbReference>
<dbReference type="PROSITE" id="PS50967">
    <property type="entry name" value="HRDC"/>
    <property type="match status" value="1"/>
</dbReference>
<evidence type="ECO:0000256" key="21">
    <source>
        <dbReference type="ARBA" id="ARBA00076065"/>
    </source>
</evidence>
<feature type="compositionally biased region" description="Low complexity" evidence="23">
    <location>
        <begin position="193"/>
        <end position="208"/>
    </location>
</feature>
<dbReference type="PANTHER" id="PTHR13710:SF153">
    <property type="entry name" value="RECQ-LIKE DNA HELICASE BLM"/>
    <property type="match status" value="1"/>
</dbReference>
<feature type="compositionally biased region" description="Low complexity" evidence="23">
    <location>
        <begin position="25"/>
        <end position="36"/>
    </location>
</feature>
<dbReference type="FunFam" id="3.40.50.300:FF:000340">
    <property type="entry name" value="Bloom syndrome, RecQ helicase"/>
    <property type="match status" value="1"/>
</dbReference>
<evidence type="ECO:0000256" key="12">
    <source>
        <dbReference type="ARBA" id="ARBA00023125"/>
    </source>
</evidence>
<feature type="compositionally biased region" description="Low complexity" evidence="23">
    <location>
        <begin position="115"/>
        <end position="127"/>
    </location>
</feature>
<comment type="similarity">
    <text evidence="3">Belongs to the helicase family. RecQ subfamily.</text>
</comment>
<gene>
    <name evidence="24" type="ORF">CTOB1V02_LOCUS9880</name>
</gene>
<dbReference type="PANTHER" id="PTHR13710">
    <property type="entry name" value="DNA HELICASE RECQ FAMILY MEMBER"/>
    <property type="match status" value="1"/>
</dbReference>
<dbReference type="SMART" id="SM00341">
    <property type="entry name" value="HRDC"/>
    <property type="match status" value="1"/>
</dbReference>
<feature type="compositionally biased region" description="Low complexity" evidence="23">
    <location>
        <begin position="228"/>
        <end position="257"/>
    </location>
</feature>
<dbReference type="Pfam" id="PF00271">
    <property type="entry name" value="Helicase_C"/>
    <property type="match status" value="1"/>
</dbReference>
<dbReference type="SMART" id="SM00956">
    <property type="entry name" value="RQC"/>
    <property type="match status" value="1"/>
</dbReference>
<dbReference type="GO" id="GO:0000724">
    <property type="term" value="P:double-strand break repair via homologous recombination"/>
    <property type="evidence" value="ECO:0007669"/>
    <property type="project" value="TreeGrafter"/>
</dbReference>
<dbReference type="SMART" id="SM00490">
    <property type="entry name" value="HELICc"/>
    <property type="match status" value="1"/>
</dbReference>
<dbReference type="GO" id="GO:0006260">
    <property type="term" value="P:DNA replication"/>
    <property type="evidence" value="ECO:0007669"/>
    <property type="project" value="UniProtKB-KW"/>
</dbReference>
<dbReference type="InterPro" id="IPR032284">
    <property type="entry name" value="RecQ_Zn-bd"/>
</dbReference>
<feature type="region of interest" description="Disordered" evidence="23">
    <location>
        <begin position="1"/>
        <end position="323"/>
    </location>
</feature>
<evidence type="ECO:0000256" key="3">
    <source>
        <dbReference type="ARBA" id="ARBA00005446"/>
    </source>
</evidence>
<feature type="compositionally biased region" description="Basic residues" evidence="23">
    <location>
        <begin position="1181"/>
        <end position="1200"/>
    </location>
</feature>
<feature type="region of interest" description="Disordered" evidence="23">
    <location>
        <begin position="384"/>
        <end position="418"/>
    </location>
</feature>
<feature type="region of interest" description="Disordered" evidence="23">
    <location>
        <begin position="1159"/>
        <end position="1239"/>
    </location>
</feature>
<dbReference type="GO" id="GO:0007131">
    <property type="term" value="P:reciprocal meiotic recombination"/>
    <property type="evidence" value="ECO:0007669"/>
    <property type="project" value="UniProtKB-ARBA"/>
</dbReference>
<feature type="compositionally biased region" description="Basic residues" evidence="23">
    <location>
        <begin position="103"/>
        <end position="114"/>
    </location>
</feature>
<keyword evidence="11" id="KW-0067">ATP-binding</keyword>
<dbReference type="Pfam" id="PF16124">
    <property type="entry name" value="RecQ_Zn_bind"/>
    <property type="match status" value="1"/>
</dbReference>
<feature type="compositionally biased region" description="Acidic residues" evidence="23">
    <location>
        <begin position="1"/>
        <end position="11"/>
    </location>
</feature>
<dbReference type="InterPro" id="IPR010997">
    <property type="entry name" value="HRDC-like_sf"/>
</dbReference>
<evidence type="ECO:0000256" key="1">
    <source>
        <dbReference type="ARBA" id="ARBA00001947"/>
    </source>
</evidence>
<dbReference type="Pfam" id="PF09382">
    <property type="entry name" value="RQC"/>
    <property type="match status" value="1"/>
</dbReference>
<evidence type="ECO:0000256" key="22">
    <source>
        <dbReference type="ARBA" id="ARBA00076271"/>
    </source>
</evidence>
<dbReference type="InterPro" id="IPR014001">
    <property type="entry name" value="Helicase_ATP-bd"/>
</dbReference>
<dbReference type="InterPro" id="IPR011545">
    <property type="entry name" value="DEAD/DEAH_box_helicase_dom"/>
</dbReference>
<feature type="compositionally biased region" description="Low complexity" evidence="23">
    <location>
        <begin position="1219"/>
        <end position="1236"/>
    </location>
</feature>
<evidence type="ECO:0000256" key="5">
    <source>
        <dbReference type="ARBA" id="ARBA00022723"/>
    </source>
</evidence>
<evidence type="ECO:0000256" key="4">
    <source>
        <dbReference type="ARBA" id="ARBA00022705"/>
    </source>
</evidence>
<keyword evidence="12" id="KW-0238">DNA-binding</keyword>
<feature type="compositionally biased region" description="Polar residues" evidence="23">
    <location>
        <begin position="128"/>
        <end position="174"/>
    </location>
</feature>
<evidence type="ECO:0000256" key="23">
    <source>
        <dbReference type="SAM" id="MobiDB-lite"/>
    </source>
</evidence>
<dbReference type="GO" id="GO:0046872">
    <property type="term" value="F:metal ion binding"/>
    <property type="evidence" value="ECO:0007669"/>
    <property type="project" value="UniProtKB-KW"/>
</dbReference>
<feature type="compositionally biased region" description="Polar residues" evidence="23">
    <location>
        <begin position="209"/>
        <end position="227"/>
    </location>
</feature>
<evidence type="ECO:0000256" key="6">
    <source>
        <dbReference type="ARBA" id="ARBA00022741"/>
    </source>
</evidence>
<dbReference type="GO" id="GO:0005634">
    <property type="term" value="C:nucleus"/>
    <property type="evidence" value="ECO:0007669"/>
    <property type="project" value="UniProtKB-SubCell"/>
</dbReference>
<sequence length="1269" mass="139158">MGHESEDEDDFLICLDSRPPDNDRSSSPTSFSSRDSGIVRTSVDVDHDDDIFIIPESPDAKPKFSFSKRTPSVVECSPTPSKRPLAPSNVPPDPLPKTDGSSQRKKKFVFKRRTSSSVDSSPVVSPSLQEQSPSSGTSAGNPSSEGNRSIFQNIYKASTNSVIPTISPSNSTDLPPSSASGRPPSSLKNTPFSTSLKPSSTSSPLNSNAKDLQSSITPGIPSSSAQHPSFTSSPLRSTLSSSTSLNPSSTSSPLNSNAKDLQSFVAPGVPPSVTQSPSFTSSPLRSTPSSSTSSKQSSSSMFPLKTSKIQPVAPLRAPSTPLRKSPSAVIQKYRTLSNSIVEPALEFLRKLQGSAMGRAVLEEYGAGISGLDVLAMERTERERRSLELGLDSSATENTTDYDNPSPSSQLTTSQTNISWPEDIDDDIEEENLLMESSWQMEEVQQTTVKKSPGHHFPTTSSASDFPEDNQALVPSVPQQQRQNSFEVMGRFYGTHKNDGASGEFSRTDFPFSNRVDELFRNIFGLRKFRVNQLEAINAALSGHDTFILMPTGGGKSLCYQLPGIVSPGVTVVVSPLRSLIQDQVQKLTQLDIPGTHLSGEMNTMEVSAIYQDLQTRSPVNKLLYVTPEKIGGSPRLMACLDGLYARNLLSRIVVDEGHCVSQWGHDFRPDYKKLGQLREKFPEVPLMVLTATATPRVRTDVLTQLKMKPSTKIFMSSFNRSNLEFSVEPKETGFLDKLAARINREFKGASGIVYCLSRNDCEKVAEKLKASGIPSAAYHAGLSDPARSEVQNKWIGDRFKVVVATIAFGMGIDKPDVRFVFHHSIPKSIEGYYQEAGRAGRDGEKAICVLFYSYQDVKRHKNMIEKSEGSTMASKKQNYANLNKVIHYCENKTDCRRVLQLEYFGELKGSSSCDPKKELPCDNCRNKGSYSFVDVTALAQKILRSVKHVCENSGRRRFTVLDFVHIFRGSEAKKVRENQHEKLEMHGIGKSWNRNDAERLFHELVLKEFLREDLVFGHEELPIAYVGIGRECNRLLSGGAGQLTFALRTGNQAAKEAAPAVPVTAENSRIVQLRKECVEALKTRISEIADQRQIKASIILPHEAVKLLSETMPETKEELLQVEHLTQAVVDKYGQEILEVTARFAAERLVILAEEAEDEAMEEEEFEPTPPTNTRGFGRGRGGRRFFRRGGGGKRKRSTSTKKTDGAKMVKKFNIIKRGSGSSGSSSTSSGVKSTGPMKMVATGGGPGLVSLPHAKRAFLGGTSAYHFK</sequence>
<keyword evidence="8" id="KW-0378">Hydrolase</keyword>
<reference evidence="24" key="1">
    <citation type="submission" date="2020-11" db="EMBL/GenBank/DDBJ databases">
        <authorList>
            <person name="Tran Van P."/>
        </authorList>
    </citation>
    <scope>NUCLEOTIDE SEQUENCE</scope>
</reference>
<dbReference type="GO" id="GO:0005737">
    <property type="term" value="C:cytoplasm"/>
    <property type="evidence" value="ECO:0007669"/>
    <property type="project" value="TreeGrafter"/>
</dbReference>
<accession>A0A7R8WJD9</accession>
<dbReference type="Pfam" id="PF00570">
    <property type="entry name" value="HRDC"/>
    <property type="match status" value="1"/>
</dbReference>
<dbReference type="EMBL" id="OB664147">
    <property type="protein sequence ID" value="CAD7232039.1"/>
    <property type="molecule type" value="Genomic_DNA"/>
</dbReference>
<evidence type="ECO:0000256" key="8">
    <source>
        <dbReference type="ARBA" id="ARBA00022801"/>
    </source>
</evidence>
<evidence type="ECO:0000256" key="11">
    <source>
        <dbReference type="ARBA" id="ARBA00022840"/>
    </source>
</evidence>
<dbReference type="InterPro" id="IPR018982">
    <property type="entry name" value="RQC_domain"/>
</dbReference>
<name>A0A7R8WJD9_9CRUS</name>
<dbReference type="GO" id="GO:0003677">
    <property type="term" value="F:DNA binding"/>
    <property type="evidence" value="ECO:0007669"/>
    <property type="project" value="UniProtKB-KW"/>
</dbReference>
<evidence type="ECO:0000256" key="7">
    <source>
        <dbReference type="ARBA" id="ARBA00022763"/>
    </source>
</evidence>
<evidence type="ECO:0000256" key="19">
    <source>
        <dbReference type="ARBA" id="ARBA00049360"/>
    </source>
</evidence>
<dbReference type="SMART" id="SM00487">
    <property type="entry name" value="DEXDc"/>
    <property type="match status" value="1"/>
</dbReference>